<name>A0A0F7HGH8_SERFO</name>
<dbReference type="InterPro" id="IPR036388">
    <property type="entry name" value="WH-like_DNA-bd_sf"/>
</dbReference>
<dbReference type="GO" id="GO:0003677">
    <property type="term" value="F:DNA binding"/>
    <property type="evidence" value="ECO:0007669"/>
    <property type="project" value="UniProtKB-KW"/>
</dbReference>
<dbReference type="Pfam" id="PF00155">
    <property type="entry name" value="Aminotran_1_2"/>
    <property type="match status" value="1"/>
</dbReference>
<dbReference type="KEGG" id="sfw:WN53_26015"/>
<dbReference type="SUPFAM" id="SSF53383">
    <property type="entry name" value="PLP-dependent transferases"/>
    <property type="match status" value="1"/>
</dbReference>
<keyword evidence="2" id="KW-0663">Pyridoxal phosphate</keyword>
<accession>A0A0F7HGH8</accession>
<evidence type="ECO:0000256" key="2">
    <source>
        <dbReference type="ARBA" id="ARBA00022898"/>
    </source>
</evidence>
<keyword evidence="3" id="KW-0805">Transcription regulation</keyword>
<protein>
    <submittedName>
        <fullName evidence="6">HTH-type transcriptional regulatory protein gabR</fullName>
    </submittedName>
</protein>
<evidence type="ECO:0000256" key="3">
    <source>
        <dbReference type="ARBA" id="ARBA00023015"/>
    </source>
</evidence>
<dbReference type="InterPro" id="IPR015421">
    <property type="entry name" value="PyrdxlP-dep_Trfase_major"/>
</dbReference>
<dbReference type="InterPro" id="IPR004839">
    <property type="entry name" value="Aminotransferase_I/II_large"/>
</dbReference>
<reference evidence="6" key="1">
    <citation type="submission" date="2019-05" db="EMBL/GenBank/DDBJ databases">
        <authorList>
            <consortium name="Pathogen Informatics"/>
        </authorList>
    </citation>
    <scope>NUCLEOTIDE SEQUENCE [LARGE SCALE GENOMIC DNA]</scope>
    <source>
        <strain evidence="6">NCTC12965</strain>
    </source>
</reference>
<dbReference type="GO" id="GO:0030170">
    <property type="term" value="F:pyridoxal phosphate binding"/>
    <property type="evidence" value="ECO:0007669"/>
    <property type="project" value="InterPro"/>
</dbReference>
<dbReference type="InterPro" id="IPR036390">
    <property type="entry name" value="WH_DNA-bd_sf"/>
</dbReference>
<dbReference type="InterPro" id="IPR000524">
    <property type="entry name" value="Tscrpt_reg_HTH_GntR"/>
</dbReference>
<evidence type="ECO:0000256" key="4">
    <source>
        <dbReference type="ARBA" id="ARBA00023125"/>
    </source>
</evidence>
<evidence type="ECO:0000256" key="5">
    <source>
        <dbReference type="ARBA" id="ARBA00023163"/>
    </source>
</evidence>
<dbReference type="InterPro" id="IPR051446">
    <property type="entry name" value="HTH_trans_reg/aminotransferase"/>
</dbReference>
<dbReference type="Gene3D" id="3.40.640.10">
    <property type="entry name" value="Type I PLP-dependent aspartate aminotransferase-like (Major domain)"/>
    <property type="match status" value="1"/>
</dbReference>
<dbReference type="SMART" id="SM00345">
    <property type="entry name" value="HTH_GNTR"/>
    <property type="match status" value="1"/>
</dbReference>
<dbReference type="Pfam" id="PF00392">
    <property type="entry name" value="GntR"/>
    <property type="match status" value="1"/>
</dbReference>
<dbReference type="PRINTS" id="PR00035">
    <property type="entry name" value="HTHGNTR"/>
</dbReference>
<organism evidence="6">
    <name type="scientific">Serratia fonticola</name>
    <dbReference type="NCBI Taxonomy" id="47917"/>
    <lineage>
        <taxon>Bacteria</taxon>
        <taxon>Pseudomonadati</taxon>
        <taxon>Pseudomonadota</taxon>
        <taxon>Gammaproteobacteria</taxon>
        <taxon>Enterobacterales</taxon>
        <taxon>Yersiniaceae</taxon>
        <taxon>Serratia</taxon>
    </lineage>
</organism>
<dbReference type="CDD" id="cd00609">
    <property type="entry name" value="AAT_like"/>
    <property type="match status" value="1"/>
</dbReference>
<gene>
    <name evidence="6" type="primary">gabR_1</name>
    <name evidence="6" type="ORF">NCTC12965_05643</name>
</gene>
<comment type="similarity">
    <text evidence="1">In the C-terminal section; belongs to the class-I pyridoxal-phosphate-dependent aminotransferase family.</text>
</comment>
<keyword evidence="5" id="KW-0804">Transcription</keyword>
<dbReference type="PANTHER" id="PTHR46577:SF1">
    <property type="entry name" value="HTH-TYPE TRANSCRIPTIONAL REGULATORY PROTEIN GABR"/>
    <property type="match status" value="1"/>
</dbReference>
<dbReference type="PROSITE" id="PS50949">
    <property type="entry name" value="HTH_GNTR"/>
    <property type="match status" value="1"/>
</dbReference>
<keyword evidence="4" id="KW-0238">DNA-binding</keyword>
<dbReference type="SUPFAM" id="SSF46785">
    <property type="entry name" value="Winged helix' DNA-binding domain"/>
    <property type="match status" value="1"/>
</dbReference>
<sequence length="505" mass="55183">MTIVPDFGLMFETHFAKVIRPIMSQVLLTLFQQADNATGTLRERVCNTLRTAIHSGTLSAGQRLPSSRVLAADLSISRVTAEAAYAQLEAEGYLHRRVGQGTSVAIQIAKPAPIRKSSGQLRLSQRGLAIVQTGGCRDPQQPLPFAAGSPDLRAFPLKLWQQLTAQRLRLQGEKLLRYGDPQGYLPLREAIAGYVGQTRGVNCDAEQVIVLTSSQQALQLIATLLIDNGDVVWVEEPGYNGAKNAFTSAGANLVPVAVDEAGLQPDGSLPPPRLIYLTPSHQYPTGVALSLERRLALLEQARRSQSWIIEDDYDSEFHYDGQPMPAMQGLDRHGTVLYVGTFSKALFPSLRLAYLIVPPALVAAFTTARSVYDGHCAQLAQAVTAEFILQGHFAAHIRYMRQLYRSRRDWLLTQLAQHLGHFATPQHAGGGLQLGVWLPVGQEAELTRQAQQLGVITPGLSTQYQNARARRDGWLLGFSALTPGEITLAVERLSRINPVTANPPT</sequence>
<evidence type="ECO:0000256" key="1">
    <source>
        <dbReference type="ARBA" id="ARBA00005384"/>
    </source>
</evidence>
<evidence type="ECO:0000313" key="6">
    <source>
        <dbReference type="EMBL" id="VTR48326.1"/>
    </source>
</evidence>
<dbReference type="Gene3D" id="1.10.10.10">
    <property type="entry name" value="Winged helix-like DNA-binding domain superfamily/Winged helix DNA-binding domain"/>
    <property type="match status" value="1"/>
</dbReference>
<dbReference type="GO" id="GO:0003700">
    <property type="term" value="F:DNA-binding transcription factor activity"/>
    <property type="evidence" value="ECO:0007669"/>
    <property type="project" value="InterPro"/>
</dbReference>
<dbReference type="CDD" id="cd07377">
    <property type="entry name" value="WHTH_GntR"/>
    <property type="match status" value="1"/>
</dbReference>
<dbReference type="PANTHER" id="PTHR46577">
    <property type="entry name" value="HTH-TYPE TRANSCRIPTIONAL REGULATORY PROTEIN GABR"/>
    <property type="match status" value="1"/>
</dbReference>
<proteinExistence type="inferred from homology"/>
<dbReference type="InterPro" id="IPR015424">
    <property type="entry name" value="PyrdxlP-dep_Trfase"/>
</dbReference>
<dbReference type="EMBL" id="CABEEZ010000118">
    <property type="protein sequence ID" value="VTR48326.1"/>
    <property type="molecule type" value="Genomic_DNA"/>
</dbReference>
<dbReference type="AlphaFoldDB" id="A0A0F7HGH8"/>